<accession>A0A1Y6C7S2</accession>
<dbReference type="Proteomes" id="UP000192907">
    <property type="component" value="Unassembled WGS sequence"/>
</dbReference>
<keyword evidence="2" id="KW-1185">Reference proteome</keyword>
<dbReference type="EMBL" id="FWZT01000014">
    <property type="protein sequence ID" value="SMF47519.1"/>
    <property type="molecule type" value="Genomic_DNA"/>
</dbReference>
<gene>
    <name evidence="1" type="ORF">SAMN06296036_114142</name>
</gene>
<dbReference type="RefSeq" id="WP_132321343.1">
    <property type="nucleotide sequence ID" value="NZ_FWZT01000014.1"/>
</dbReference>
<protein>
    <submittedName>
        <fullName evidence="1">Uncharacterized protein</fullName>
    </submittedName>
</protein>
<reference evidence="2" key="1">
    <citation type="submission" date="2017-04" db="EMBL/GenBank/DDBJ databases">
        <authorList>
            <person name="Varghese N."/>
            <person name="Submissions S."/>
        </authorList>
    </citation>
    <scope>NUCLEOTIDE SEQUENCE [LARGE SCALE GENOMIC DNA]</scope>
    <source>
        <strain evidence="2">RKEM611</strain>
    </source>
</reference>
<organism evidence="1 2">
    <name type="scientific">Pseudobacteriovorax antillogorgiicola</name>
    <dbReference type="NCBI Taxonomy" id="1513793"/>
    <lineage>
        <taxon>Bacteria</taxon>
        <taxon>Pseudomonadati</taxon>
        <taxon>Bdellovibrionota</taxon>
        <taxon>Oligoflexia</taxon>
        <taxon>Oligoflexales</taxon>
        <taxon>Pseudobacteriovoracaceae</taxon>
        <taxon>Pseudobacteriovorax</taxon>
    </lineage>
</organism>
<dbReference type="AlphaFoldDB" id="A0A1Y6C7S2"/>
<proteinExistence type="predicted"/>
<evidence type="ECO:0000313" key="1">
    <source>
        <dbReference type="EMBL" id="SMF47519.1"/>
    </source>
</evidence>
<evidence type="ECO:0000313" key="2">
    <source>
        <dbReference type="Proteomes" id="UP000192907"/>
    </source>
</evidence>
<name>A0A1Y6C7S2_9BACT</name>
<sequence length="94" mass="10812">MLQFIKRLFTSDQSNPGQNPDFIRLVQMTRDDPSFRATIEQVVNLPSTNRNVFLDQRIATLRAKSAPAEHIHIFACLKDDKICEQLRAISLNQD</sequence>